<dbReference type="EMBL" id="CP000482">
    <property type="protein sequence ID" value="ABK99699.1"/>
    <property type="molecule type" value="Genomic_DNA"/>
</dbReference>
<dbReference type="STRING" id="338966.Ppro_2091"/>
<dbReference type="GO" id="GO:0010340">
    <property type="term" value="F:carboxyl-O-methyltransferase activity"/>
    <property type="evidence" value="ECO:0007669"/>
    <property type="project" value="UniProtKB-UniRule"/>
</dbReference>
<name>A1AQS9_PELPD</name>
<dbReference type="GO" id="GO:0009102">
    <property type="term" value="P:biotin biosynthetic process"/>
    <property type="evidence" value="ECO:0007669"/>
    <property type="project" value="UniProtKB-UniRule"/>
</dbReference>
<evidence type="ECO:0000256" key="1">
    <source>
        <dbReference type="ARBA" id="ARBA00000852"/>
    </source>
</evidence>
<proteinExistence type="inferred from homology"/>
<dbReference type="KEGG" id="ppd:Ppro_2091"/>
<dbReference type="Pfam" id="PF08241">
    <property type="entry name" value="Methyltransf_11"/>
    <property type="match status" value="1"/>
</dbReference>
<gene>
    <name evidence="8" type="primary">bioC</name>
    <name evidence="10" type="ordered locus">Ppro_2091</name>
</gene>
<evidence type="ECO:0000256" key="3">
    <source>
        <dbReference type="ARBA" id="ARBA00012327"/>
    </source>
</evidence>
<comment type="pathway">
    <text evidence="2 8">Cofactor biosynthesis; biotin biosynthesis.</text>
</comment>
<evidence type="ECO:0000256" key="2">
    <source>
        <dbReference type="ARBA" id="ARBA00004746"/>
    </source>
</evidence>
<dbReference type="AlphaFoldDB" id="A1AQS9"/>
<comment type="function">
    <text evidence="8">Converts the free carboxyl group of a malonyl-thioester to its methyl ester by transfer of a methyl group from S-adenosyl-L-methionine (SAM). It allows to synthesize pimeloyl-ACP via the fatty acid synthetic pathway.</text>
</comment>
<reference evidence="10 11" key="1">
    <citation type="submission" date="2006-10" db="EMBL/GenBank/DDBJ databases">
        <title>Complete sequence of chromosome of Pelobacter propionicus DSM 2379.</title>
        <authorList>
            <consortium name="US DOE Joint Genome Institute"/>
            <person name="Copeland A."/>
            <person name="Lucas S."/>
            <person name="Lapidus A."/>
            <person name="Barry K."/>
            <person name="Detter J.C."/>
            <person name="Glavina del Rio T."/>
            <person name="Hammon N."/>
            <person name="Israni S."/>
            <person name="Dalin E."/>
            <person name="Tice H."/>
            <person name="Pitluck S."/>
            <person name="Saunders E."/>
            <person name="Brettin T."/>
            <person name="Bruce D."/>
            <person name="Han C."/>
            <person name="Tapia R."/>
            <person name="Schmutz J."/>
            <person name="Larimer F."/>
            <person name="Land M."/>
            <person name="Hauser L."/>
            <person name="Kyrpides N."/>
            <person name="Kim E."/>
            <person name="Lovley D."/>
            <person name="Richardson P."/>
        </authorList>
    </citation>
    <scope>NUCLEOTIDE SEQUENCE [LARGE SCALE GENOMIC DNA]</scope>
    <source>
        <strain evidence="11">DSM 2379 / NBRC 103807 / OttBd1</strain>
    </source>
</reference>
<evidence type="ECO:0000313" key="11">
    <source>
        <dbReference type="Proteomes" id="UP000006732"/>
    </source>
</evidence>
<feature type="domain" description="Methyltransferase type 11" evidence="9">
    <location>
        <begin position="51"/>
        <end position="144"/>
    </location>
</feature>
<dbReference type="InterPro" id="IPR013216">
    <property type="entry name" value="Methyltransf_11"/>
</dbReference>
<keyword evidence="7 8" id="KW-0093">Biotin biosynthesis</keyword>
<dbReference type="InterPro" id="IPR011814">
    <property type="entry name" value="BioC"/>
</dbReference>
<organism evidence="10 11">
    <name type="scientific">Pelobacter propionicus (strain DSM 2379 / NBRC 103807 / OttBd1)</name>
    <dbReference type="NCBI Taxonomy" id="338966"/>
    <lineage>
        <taxon>Bacteria</taxon>
        <taxon>Pseudomonadati</taxon>
        <taxon>Thermodesulfobacteriota</taxon>
        <taxon>Desulfuromonadia</taxon>
        <taxon>Desulfuromonadales</taxon>
        <taxon>Desulfuromonadaceae</taxon>
        <taxon>Pelobacter</taxon>
    </lineage>
</organism>
<evidence type="ECO:0000256" key="5">
    <source>
        <dbReference type="ARBA" id="ARBA00022679"/>
    </source>
</evidence>
<dbReference type="SUPFAM" id="SSF53335">
    <property type="entry name" value="S-adenosyl-L-methionine-dependent methyltransferases"/>
    <property type="match status" value="1"/>
</dbReference>
<dbReference type="Proteomes" id="UP000006732">
    <property type="component" value="Chromosome"/>
</dbReference>
<keyword evidence="5 8" id="KW-0808">Transferase</keyword>
<evidence type="ECO:0000256" key="4">
    <source>
        <dbReference type="ARBA" id="ARBA00022603"/>
    </source>
</evidence>
<dbReference type="RefSeq" id="WP_011735965.1">
    <property type="nucleotide sequence ID" value="NC_008609.1"/>
</dbReference>
<evidence type="ECO:0000256" key="7">
    <source>
        <dbReference type="ARBA" id="ARBA00022756"/>
    </source>
</evidence>
<dbReference type="GO" id="GO:0032259">
    <property type="term" value="P:methylation"/>
    <property type="evidence" value="ECO:0007669"/>
    <property type="project" value="UniProtKB-KW"/>
</dbReference>
<protein>
    <recommendedName>
        <fullName evidence="3 8">Malonyl-[acyl-carrier protein] O-methyltransferase</fullName>
        <shortName evidence="8">Malonyl-ACP O-methyltransferase</shortName>
        <ecNumber evidence="3 8">2.1.1.197</ecNumber>
    </recommendedName>
    <alternativeName>
        <fullName evidence="8">Biotin synthesis protein BioC</fullName>
    </alternativeName>
</protein>
<dbReference type="CDD" id="cd02440">
    <property type="entry name" value="AdoMet_MTases"/>
    <property type="match status" value="1"/>
</dbReference>
<dbReference type="EC" id="2.1.1.197" evidence="3 8"/>
<accession>A1AQS9</accession>
<evidence type="ECO:0000256" key="8">
    <source>
        <dbReference type="HAMAP-Rule" id="MF_00835"/>
    </source>
</evidence>
<keyword evidence="11" id="KW-1185">Reference proteome</keyword>
<dbReference type="Gene3D" id="3.40.50.150">
    <property type="entry name" value="Vaccinia Virus protein VP39"/>
    <property type="match status" value="1"/>
</dbReference>
<comment type="similarity">
    <text evidence="8">Belongs to the methyltransferase superfamily.</text>
</comment>
<evidence type="ECO:0000313" key="10">
    <source>
        <dbReference type="EMBL" id="ABK99699.1"/>
    </source>
</evidence>
<dbReference type="GO" id="GO:0102130">
    <property type="term" value="F:malonyl-CoA methyltransferase activity"/>
    <property type="evidence" value="ECO:0007669"/>
    <property type="project" value="UniProtKB-EC"/>
</dbReference>
<keyword evidence="6 8" id="KW-0949">S-adenosyl-L-methionine</keyword>
<dbReference type="HOGENOM" id="CLU_046586_2_2_7"/>
<comment type="catalytic activity">
    <reaction evidence="1 8">
        <text>malonyl-[ACP] + S-adenosyl-L-methionine = malonyl-[ACP] methyl ester + S-adenosyl-L-homocysteine</text>
        <dbReference type="Rhea" id="RHEA:17105"/>
        <dbReference type="Rhea" id="RHEA-COMP:9623"/>
        <dbReference type="Rhea" id="RHEA-COMP:9954"/>
        <dbReference type="ChEBI" id="CHEBI:57856"/>
        <dbReference type="ChEBI" id="CHEBI:59789"/>
        <dbReference type="ChEBI" id="CHEBI:78449"/>
        <dbReference type="ChEBI" id="CHEBI:78845"/>
        <dbReference type="EC" id="2.1.1.197"/>
    </reaction>
</comment>
<dbReference type="GO" id="GO:0008757">
    <property type="term" value="F:S-adenosylmethionine-dependent methyltransferase activity"/>
    <property type="evidence" value="ECO:0007669"/>
    <property type="project" value="InterPro"/>
</dbReference>
<dbReference type="PANTHER" id="PTHR13090:SF1">
    <property type="entry name" value="ARGININE-HYDROXYLASE NDUFAF5, MITOCHONDRIAL"/>
    <property type="match status" value="1"/>
</dbReference>
<dbReference type="eggNOG" id="COG2226">
    <property type="taxonomic scope" value="Bacteria"/>
</dbReference>
<dbReference type="InterPro" id="IPR029063">
    <property type="entry name" value="SAM-dependent_MTases_sf"/>
</dbReference>
<evidence type="ECO:0000256" key="6">
    <source>
        <dbReference type="ARBA" id="ARBA00022691"/>
    </source>
</evidence>
<dbReference type="UniPathway" id="UPA00078"/>
<evidence type="ECO:0000259" key="9">
    <source>
        <dbReference type="Pfam" id="PF08241"/>
    </source>
</evidence>
<keyword evidence="4 8" id="KW-0489">Methyltransferase</keyword>
<dbReference type="InterPro" id="IPR050602">
    <property type="entry name" value="Malonyl-ACP_OMT"/>
</dbReference>
<dbReference type="PANTHER" id="PTHR13090">
    <property type="entry name" value="ARGININE-HYDROXYLASE NDUFAF5, MITOCHONDRIAL"/>
    <property type="match status" value="1"/>
</dbReference>
<sequence>MNRVDDRTRIGRGFHRQAGEYDRHAVVQKRVVTNLTRLVQSHCDAAPGSALDIGCGTGAMLSALAGLYPTARLCGLDLAFNMALRSAQRLGPAAMLVNGDAESLPFGSACFDLVVSASTLQWVQRLDSCFRECQRVLAPGGLLCAAFFGGKTLWELQESYREALADRFSRDDCRGGRLQRFRSATDVRQALEGLGFDQVMVATEIEMEYHPDVPALLRSIKGIGATTPARTGTGGGLGWRGLLTAMADTYRSRFQRDGMIPATYEVMYIVARKSDDIP</sequence>
<dbReference type="HAMAP" id="MF_00835">
    <property type="entry name" value="BioC"/>
    <property type="match status" value="1"/>
</dbReference>